<gene>
    <name evidence="1" type="ORF">BV22DRAFT_1007014</name>
</gene>
<protein>
    <submittedName>
        <fullName evidence="1">Uncharacterized protein</fullName>
    </submittedName>
</protein>
<reference evidence="1" key="1">
    <citation type="journal article" date="2021" name="New Phytol.">
        <title>Evolutionary innovations through gain and loss of genes in the ectomycorrhizal Boletales.</title>
        <authorList>
            <person name="Wu G."/>
            <person name="Miyauchi S."/>
            <person name="Morin E."/>
            <person name="Kuo A."/>
            <person name="Drula E."/>
            <person name="Varga T."/>
            <person name="Kohler A."/>
            <person name="Feng B."/>
            <person name="Cao Y."/>
            <person name="Lipzen A."/>
            <person name="Daum C."/>
            <person name="Hundley H."/>
            <person name="Pangilinan J."/>
            <person name="Johnson J."/>
            <person name="Barry K."/>
            <person name="LaButti K."/>
            <person name="Ng V."/>
            <person name="Ahrendt S."/>
            <person name="Min B."/>
            <person name="Choi I.G."/>
            <person name="Park H."/>
            <person name="Plett J.M."/>
            <person name="Magnuson J."/>
            <person name="Spatafora J.W."/>
            <person name="Nagy L.G."/>
            <person name="Henrissat B."/>
            <person name="Grigoriev I.V."/>
            <person name="Yang Z.L."/>
            <person name="Xu J."/>
            <person name="Martin F.M."/>
        </authorList>
    </citation>
    <scope>NUCLEOTIDE SEQUENCE</scope>
    <source>
        <strain evidence="1">KUC20120723A-06</strain>
    </source>
</reference>
<comment type="caution">
    <text evidence="1">The sequence shown here is derived from an EMBL/GenBank/DDBJ whole genome shotgun (WGS) entry which is preliminary data.</text>
</comment>
<organism evidence="1 2">
    <name type="scientific">Leucogyrophana mollusca</name>
    <dbReference type="NCBI Taxonomy" id="85980"/>
    <lineage>
        <taxon>Eukaryota</taxon>
        <taxon>Fungi</taxon>
        <taxon>Dikarya</taxon>
        <taxon>Basidiomycota</taxon>
        <taxon>Agaricomycotina</taxon>
        <taxon>Agaricomycetes</taxon>
        <taxon>Agaricomycetidae</taxon>
        <taxon>Boletales</taxon>
        <taxon>Boletales incertae sedis</taxon>
        <taxon>Leucogyrophana</taxon>
    </lineage>
</organism>
<accession>A0ACB8BNJ5</accession>
<dbReference type="EMBL" id="MU266366">
    <property type="protein sequence ID" value="KAH7927480.1"/>
    <property type="molecule type" value="Genomic_DNA"/>
</dbReference>
<keyword evidence="2" id="KW-1185">Reference proteome</keyword>
<dbReference type="Proteomes" id="UP000790709">
    <property type="component" value="Unassembled WGS sequence"/>
</dbReference>
<evidence type="ECO:0000313" key="2">
    <source>
        <dbReference type="Proteomes" id="UP000790709"/>
    </source>
</evidence>
<proteinExistence type="predicted"/>
<sequence>MSSLYFVCARSLLRGPRISTLPQPTRFRTWCLLVYISTLFILGTLHTIASVWDAQVSYIGHDNFPGGPLAYIDTLWHDPIPQMGAASYLISNWMADCLVLWRLFVLYYGSRYRKWVIIFPSTLFVGNIAVGIFVAILSAAANQQFYSALTIHYSVSYYALSLSQSVIATISIVARLYLHKRWLDRTLGPDHASPYTSIATMTIESSGLYALWSLIFVILYVVGNPIQYAFVASLPHAQIIAPLLLIYRVSRGLAWTRTTDPALSTVKFAPNPQSESDDLESSETL</sequence>
<evidence type="ECO:0000313" key="1">
    <source>
        <dbReference type="EMBL" id="KAH7927480.1"/>
    </source>
</evidence>
<name>A0ACB8BNJ5_9AGAM</name>